<evidence type="ECO:0000256" key="4">
    <source>
        <dbReference type="ARBA" id="ARBA00022692"/>
    </source>
</evidence>
<dbReference type="AlphaFoldDB" id="A0A9P8SHV8"/>
<evidence type="ECO:0000256" key="2">
    <source>
        <dbReference type="ARBA" id="ARBA00007282"/>
    </source>
</evidence>
<dbReference type="OrthoDB" id="2796277at2759"/>
<evidence type="ECO:0000256" key="6">
    <source>
        <dbReference type="ARBA" id="ARBA00023136"/>
    </source>
</evidence>
<keyword evidence="4" id="KW-0812">Transmembrane</keyword>
<keyword evidence="5" id="KW-1133">Transmembrane helix</keyword>
<dbReference type="RefSeq" id="XP_044719483.1">
    <property type="nucleotide sequence ID" value="XM_044865521.1"/>
</dbReference>
<dbReference type="GO" id="GO:0016020">
    <property type="term" value="C:membrane"/>
    <property type="evidence" value="ECO:0007669"/>
    <property type="project" value="UniProtKB-SubCell"/>
</dbReference>
<comment type="caution">
    <text evidence="8">The sequence shown here is derived from an EMBL/GenBank/DDBJ whole genome shotgun (WGS) entry which is preliminary data.</text>
</comment>
<evidence type="ECO:0000256" key="5">
    <source>
        <dbReference type="ARBA" id="ARBA00022989"/>
    </source>
</evidence>
<comment type="similarity">
    <text evidence="2">Belongs to the wax synthase family.</text>
</comment>
<evidence type="ECO:0000256" key="3">
    <source>
        <dbReference type="ARBA" id="ARBA00022679"/>
    </source>
</evidence>
<dbReference type="Proteomes" id="UP000824596">
    <property type="component" value="Unassembled WGS sequence"/>
</dbReference>
<dbReference type="GO" id="GO:0008374">
    <property type="term" value="F:O-acyltransferase activity"/>
    <property type="evidence" value="ECO:0007669"/>
    <property type="project" value="InterPro"/>
</dbReference>
<reference evidence="8" key="1">
    <citation type="submission" date="2021-09" db="EMBL/GenBank/DDBJ databases">
        <title>A high-quality genome of the endoparasitic fungus Hirsutella rhossiliensis with a comparison of Hirsutella genomes reveals transposable elements contributing to genome size variation.</title>
        <authorList>
            <person name="Lin R."/>
            <person name="Jiao Y."/>
            <person name="Sun X."/>
            <person name="Ling J."/>
            <person name="Xie B."/>
            <person name="Cheng X."/>
        </authorList>
    </citation>
    <scope>NUCLEOTIDE SEQUENCE</scope>
    <source>
        <strain evidence="8">HR02</strain>
    </source>
</reference>
<dbReference type="GeneID" id="68356179"/>
<evidence type="ECO:0000313" key="9">
    <source>
        <dbReference type="Proteomes" id="UP000824596"/>
    </source>
</evidence>
<keyword evidence="6" id="KW-0472">Membrane</keyword>
<evidence type="ECO:0000313" key="8">
    <source>
        <dbReference type="EMBL" id="KAH0961970.1"/>
    </source>
</evidence>
<protein>
    <submittedName>
        <fullName evidence="8">Membrane bound o-acyl transferase family domain-containing protein</fullName>
    </submittedName>
</protein>
<dbReference type="InterPro" id="IPR032805">
    <property type="entry name" value="Wax_synthase_dom"/>
</dbReference>
<dbReference type="PANTHER" id="PTHR31595:SF67">
    <property type="entry name" value="WAX SYNTHASE DOMAIN-CONTAINING PROTEIN"/>
    <property type="match status" value="1"/>
</dbReference>
<organism evidence="8 9">
    <name type="scientific">Hirsutella rhossiliensis</name>
    <dbReference type="NCBI Taxonomy" id="111463"/>
    <lineage>
        <taxon>Eukaryota</taxon>
        <taxon>Fungi</taxon>
        <taxon>Dikarya</taxon>
        <taxon>Ascomycota</taxon>
        <taxon>Pezizomycotina</taxon>
        <taxon>Sordariomycetes</taxon>
        <taxon>Hypocreomycetidae</taxon>
        <taxon>Hypocreales</taxon>
        <taxon>Ophiocordycipitaceae</taxon>
        <taxon>Hirsutella</taxon>
    </lineage>
</organism>
<dbReference type="Pfam" id="PF13813">
    <property type="entry name" value="MBOAT_2"/>
    <property type="match status" value="1"/>
</dbReference>
<name>A0A9P8SHV8_9HYPO</name>
<accession>A0A9P8SHV8</accession>
<keyword evidence="9" id="KW-1185">Reference proteome</keyword>
<dbReference type="InterPro" id="IPR044851">
    <property type="entry name" value="Wax_synthase"/>
</dbReference>
<sequence length="410" mass="46271">MICMNLLIWSRPQFDAARVLKIPKRKGQGSCTGDRVGVTDEQNGVKRNGVAVASPRLEQIGVDAEFDYIWQRFPVDAPFLERFCWAADAVLSPRGAGWNWSISSIPRPYIPRHARDGERVVMEAVPRVTKSGFQRCLSETEFVYTRFNTIIRSYIVLDLVSILMEQDFYFAVGPGESHQRPLLPRYLQVLPRWLLTGYRVNLSLVACLSHISFEYSIIDLMQHWTMRTLFPSRSGLWMHASAFGSFSQVLDRGLAGWWGDYWHQTFRVPFLAPATFLIREGYIKPGTAAADAVAIFVSFFQSGLLHASGSLSSVANTKPWRPLLFFLIQAVGIIVERAANKWLRQHLPPLPKRLQRAANLGCALASLFFAGMLYFSDVASAGLWTPRPVPFSLFRGFAPGLRRFGSSEDT</sequence>
<evidence type="ECO:0000256" key="1">
    <source>
        <dbReference type="ARBA" id="ARBA00004141"/>
    </source>
</evidence>
<comment type="subcellular location">
    <subcellularLocation>
        <location evidence="1">Membrane</location>
        <topology evidence="1">Multi-pass membrane protein</topology>
    </subcellularLocation>
</comment>
<proteinExistence type="inferred from homology"/>
<gene>
    <name evidence="8" type="ORF">HRG_07050</name>
</gene>
<keyword evidence="3 8" id="KW-0808">Transferase</keyword>
<dbReference type="GO" id="GO:0006629">
    <property type="term" value="P:lipid metabolic process"/>
    <property type="evidence" value="ECO:0007669"/>
    <property type="project" value="InterPro"/>
</dbReference>
<feature type="domain" description="Wax synthase" evidence="7">
    <location>
        <begin position="242"/>
        <end position="327"/>
    </location>
</feature>
<dbReference type="EMBL" id="JAIZPD010000007">
    <property type="protein sequence ID" value="KAH0961970.1"/>
    <property type="molecule type" value="Genomic_DNA"/>
</dbReference>
<evidence type="ECO:0000259" key="7">
    <source>
        <dbReference type="Pfam" id="PF13813"/>
    </source>
</evidence>
<dbReference type="PANTHER" id="PTHR31595">
    <property type="entry name" value="LONG-CHAIN-ALCOHOL O-FATTY-ACYLTRANSFERASE 3-RELATED"/>
    <property type="match status" value="1"/>
</dbReference>